<dbReference type="Pfam" id="PF13855">
    <property type="entry name" value="LRR_8"/>
    <property type="match status" value="2"/>
</dbReference>
<name>A0A8C5LAD8_JACJA</name>
<keyword evidence="3 9" id="KW-0812">Transmembrane</keyword>
<evidence type="ECO:0000256" key="8">
    <source>
        <dbReference type="ARBA" id="ARBA00023180"/>
    </source>
</evidence>
<proteinExistence type="predicted"/>
<dbReference type="GO" id="GO:0002224">
    <property type="term" value="P:toll-like receptor signaling pathway"/>
    <property type="evidence" value="ECO:0007669"/>
    <property type="project" value="TreeGrafter"/>
</dbReference>
<dbReference type="GO" id="GO:0035354">
    <property type="term" value="C:Toll-like receptor 1-Toll-like receptor 2 protein complex"/>
    <property type="evidence" value="ECO:0007669"/>
    <property type="project" value="TreeGrafter"/>
</dbReference>
<dbReference type="InterPro" id="IPR003591">
    <property type="entry name" value="Leu-rich_rpt_typical-subtyp"/>
</dbReference>
<dbReference type="Proteomes" id="UP000694385">
    <property type="component" value="Unassembled WGS sequence"/>
</dbReference>
<feature type="transmembrane region" description="Helical" evidence="9">
    <location>
        <begin position="7"/>
        <end position="24"/>
    </location>
</feature>
<dbReference type="PANTHER" id="PTHR24365:SF261">
    <property type="entry name" value="TOLL-LIKE RECEPTOR 1"/>
    <property type="match status" value="1"/>
</dbReference>
<dbReference type="InterPro" id="IPR001611">
    <property type="entry name" value="Leu-rich_rpt"/>
</dbReference>
<dbReference type="FunFam" id="3.80.10.10:FF:000046">
    <property type="entry name" value="Toll-like receptor 2"/>
    <property type="match status" value="1"/>
</dbReference>
<evidence type="ECO:0000256" key="6">
    <source>
        <dbReference type="ARBA" id="ARBA00022989"/>
    </source>
</evidence>
<dbReference type="OMA" id="RILIMSH"/>
<dbReference type="SMART" id="SM00369">
    <property type="entry name" value="LRR_TYP"/>
    <property type="match status" value="6"/>
</dbReference>
<dbReference type="GO" id="GO:0006954">
    <property type="term" value="P:inflammatory response"/>
    <property type="evidence" value="ECO:0007669"/>
    <property type="project" value="TreeGrafter"/>
</dbReference>
<keyword evidence="8" id="KW-0325">Glycoprotein</keyword>
<keyword evidence="5" id="KW-0677">Repeat</keyword>
<dbReference type="GO" id="GO:0071723">
    <property type="term" value="F:lipopeptide binding"/>
    <property type="evidence" value="ECO:0007669"/>
    <property type="project" value="TreeGrafter"/>
</dbReference>
<evidence type="ECO:0000256" key="1">
    <source>
        <dbReference type="ARBA" id="ARBA00004167"/>
    </source>
</evidence>
<evidence type="ECO:0000256" key="9">
    <source>
        <dbReference type="SAM" id="Phobius"/>
    </source>
</evidence>
<accession>A0A8C5LAD8</accession>
<dbReference type="GO" id="GO:0038023">
    <property type="term" value="F:signaling receptor activity"/>
    <property type="evidence" value="ECO:0007669"/>
    <property type="project" value="TreeGrafter"/>
</dbReference>
<keyword evidence="4" id="KW-0732">Signal</keyword>
<dbReference type="Gene3D" id="3.80.10.10">
    <property type="entry name" value="Ribonuclease Inhibitor"/>
    <property type="match status" value="1"/>
</dbReference>
<dbReference type="Ensembl" id="ENSJJAT00000027710.1">
    <property type="protein sequence ID" value="ENSJJAP00000021160.1"/>
    <property type="gene ID" value="ENSJJAG00000021605.1"/>
</dbReference>
<evidence type="ECO:0000256" key="7">
    <source>
        <dbReference type="ARBA" id="ARBA00023136"/>
    </source>
</evidence>
<dbReference type="AlphaFoldDB" id="A0A8C5LAD8"/>
<organism evidence="10 11">
    <name type="scientific">Jaculus jaculus</name>
    <name type="common">Lesser Egyptian jerboa</name>
    <dbReference type="NCBI Taxonomy" id="51337"/>
    <lineage>
        <taxon>Eukaryota</taxon>
        <taxon>Metazoa</taxon>
        <taxon>Chordata</taxon>
        <taxon>Craniata</taxon>
        <taxon>Vertebrata</taxon>
        <taxon>Euteleostomi</taxon>
        <taxon>Mammalia</taxon>
        <taxon>Eutheria</taxon>
        <taxon>Euarchontoglires</taxon>
        <taxon>Glires</taxon>
        <taxon>Rodentia</taxon>
        <taxon>Myomorpha</taxon>
        <taxon>Dipodoidea</taxon>
        <taxon>Dipodidae</taxon>
        <taxon>Dipodinae</taxon>
        <taxon>Jaculus</taxon>
    </lineage>
</organism>
<reference evidence="10" key="1">
    <citation type="submission" date="2025-08" db="UniProtKB">
        <authorList>
            <consortium name="Ensembl"/>
        </authorList>
    </citation>
    <scope>IDENTIFICATION</scope>
</reference>
<evidence type="ECO:0000256" key="5">
    <source>
        <dbReference type="ARBA" id="ARBA00022737"/>
    </source>
</evidence>
<keyword evidence="6 9" id="KW-1133">Transmembrane helix</keyword>
<evidence type="ECO:0000256" key="2">
    <source>
        <dbReference type="ARBA" id="ARBA00022614"/>
    </source>
</evidence>
<dbReference type="PROSITE" id="PS51450">
    <property type="entry name" value="LRR"/>
    <property type="match status" value="2"/>
</dbReference>
<dbReference type="GO" id="GO:0035663">
    <property type="term" value="F:Toll-like receptor 2 binding"/>
    <property type="evidence" value="ECO:0007669"/>
    <property type="project" value="TreeGrafter"/>
</dbReference>
<gene>
    <name evidence="10" type="primary">Tlr1</name>
</gene>
<dbReference type="InterPro" id="IPR032675">
    <property type="entry name" value="LRR_dom_sf"/>
</dbReference>
<reference evidence="10" key="2">
    <citation type="submission" date="2025-09" db="UniProtKB">
        <authorList>
            <consortium name="Ensembl"/>
        </authorList>
    </citation>
    <scope>IDENTIFICATION</scope>
</reference>
<keyword evidence="11" id="KW-1185">Reference proteome</keyword>
<dbReference type="SUPFAM" id="SSF52058">
    <property type="entry name" value="L domain-like"/>
    <property type="match status" value="1"/>
</dbReference>
<evidence type="ECO:0000313" key="11">
    <source>
        <dbReference type="Proteomes" id="UP000694385"/>
    </source>
</evidence>
<dbReference type="GO" id="GO:0071727">
    <property type="term" value="P:cellular response to triacyl bacterial lipopeptide"/>
    <property type="evidence" value="ECO:0007669"/>
    <property type="project" value="TreeGrafter"/>
</dbReference>
<evidence type="ECO:0000256" key="4">
    <source>
        <dbReference type="ARBA" id="ARBA00022729"/>
    </source>
</evidence>
<protein>
    <submittedName>
        <fullName evidence="10">Toll-like receptor 1</fullName>
    </submittedName>
</protein>
<comment type="subcellular location">
    <subcellularLocation>
        <location evidence="1">Membrane</location>
        <topology evidence="1">Single-pass membrane protein</topology>
    </subcellularLocation>
</comment>
<evidence type="ECO:0000256" key="3">
    <source>
        <dbReference type="ARBA" id="ARBA00022692"/>
    </source>
</evidence>
<sequence length="506" mass="57265">MTRRHSSIFHLGIIYVLILIKIQFSNESELMIDMSNIGLTHVPRDLSLKTATLNISHNNISQLQISDISSLSKLRILIMSHNRIQCLDIGVFKFNTELEYLDLSHNKLEKISCHPTVNFKHLDLSFNAFEVLPICKEFGNMSQLNFLGLSATRLQKSSIQPIAHLNISKILLVLGDSYGDKEDPQSLQDFNTESLHLVFPMTKKFHFVLDMSVSTAVSLELSNIKCGFGDKECSYFLSALSKLQQNSRLSNLTLSHVETTWDSFISIFQCVWHLPIEYFSVIDVKLQGQLGFRYFDYSYTSLKAVSILQVVSDVFNFPQSNIYRIFSNMNIRSFTVSGTRMLHMVCPSQTSPFQYLDFSNNLLTDMIFNNCGNLPELKTFSLQMNQLKELANVMRMTQEMKSLQRLDLSHNSLRYGGGEDNCFWAASLLSLNMSSNILTGSVFRCLPPNIQVLDLRNNRIASIPKDVARLEALQELNVAFNSLADLPACGAFSSLSVLIVDHNSVS</sequence>
<dbReference type="PANTHER" id="PTHR24365">
    <property type="entry name" value="TOLL-LIKE RECEPTOR"/>
    <property type="match status" value="1"/>
</dbReference>
<evidence type="ECO:0000313" key="10">
    <source>
        <dbReference type="Ensembl" id="ENSJJAP00000021160.1"/>
    </source>
</evidence>
<keyword evidence="2" id="KW-0433">Leucine-rich repeat</keyword>
<keyword evidence="7 9" id="KW-0472">Membrane</keyword>
<dbReference type="PRINTS" id="PR00019">
    <property type="entry name" value="LEURICHRPT"/>
</dbReference>
<dbReference type="GeneTree" id="ENSGT00940000162884"/>
<dbReference type="Pfam" id="PF00560">
    <property type="entry name" value="LRR_1"/>
    <property type="match status" value="1"/>
</dbReference>